<dbReference type="Gene3D" id="3.30.70.340">
    <property type="entry name" value="Metallocarboxypeptidase-like"/>
    <property type="match status" value="1"/>
</dbReference>
<name>A0A9J7E7J2_SPOLT</name>
<evidence type="ECO:0000256" key="12">
    <source>
        <dbReference type="SAM" id="SignalP"/>
    </source>
</evidence>
<dbReference type="GO" id="GO:0008270">
    <property type="term" value="F:zinc ion binding"/>
    <property type="evidence" value="ECO:0007669"/>
    <property type="project" value="InterPro"/>
</dbReference>
<accession>A0A9J7E7J2</accession>
<dbReference type="InterPro" id="IPR036990">
    <property type="entry name" value="M14A-like_propep"/>
</dbReference>
<dbReference type="AlphaFoldDB" id="A0A9J7E7J2"/>
<gene>
    <name evidence="15" type="primary">LOC111354419</name>
</gene>
<keyword evidence="6 12" id="KW-0732">Signal</keyword>
<comment type="cofactor">
    <cofactor evidence="1">
        <name>Zn(2+)</name>
        <dbReference type="ChEBI" id="CHEBI:29105"/>
    </cofactor>
</comment>
<evidence type="ECO:0000256" key="2">
    <source>
        <dbReference type="ARBA" id="ARBA00005988"/>
    </source>
</evidence>
<evidence type="ECO:0000313" key="15">
    <source>
        <dbReference type="RefSeq" id="XP_022823641.1"/>
    </source>
</evidence>
<evidence type="ECO:0000256" key="4">
    <source>
        <dbReference type="ARBA" id="ARBA00022670"/>
    </source>
</evidence>
<evidence type="ECO:0000259" key="13">
    <source>
        <dbReference type="PROSITE" id="PS52035"/>
    </source>
</evidence>
<evidence type="ECO:0000256" key="9">
    <source>
        <dbReference type="ARBA" id="ARBA00023049"/>
    </source>
</evidence>
<keyword evidence="5" id="KW-0479">Metal-binding</keyword>
<dbReference type="Gene3D" id="3.40.630.10">
    <property type="entry name" value="Zn peptidases"/>
    <property type="match status" value="1"/>
</dbReference>
<evidence type="ECO:0000256" key="1">
    <source>
        <dbReference type="ARBA" id="ARBA00001947"/>
    </source>
</evidence>
<dbReference type="GO" id="GO:0004181">
    <property type="term" value="F:metallocarboxypeptidase activity"/>
    <property type="evidence" value="ECO:0007669"/>
    <property type="project" value="InterPro"/>
</dbReference>
<keyword evidence="8" id="KW-0862">Zinc</keyword>
<evidence type="ECO:0000256" key="10">
    <source>
        <dbReference type="ARBA" id="ARBA00023157"/>
    </source>
</evidence>
<keyword evidence="9" id="KW-0482">Metalloprotease</keyword>
<dbReference type="SUPFAM" id="SSF53187">
    <property type="entry name" value="Zn-dependent exopeptidases"/>
    <property type="match status" value="1"/>
</dbReference>
<dbReference type="GeneID" id="111354419"/>
<evidence type="ECO:0000256" key="6">
    <source>
        <dbReference type="ARBA" id="ARBA00022729"/>
    </source>
</evidence>
<dbReference type="Pfam" id="PF00246">
    <property type="entry name" value="Peptidase_M14"/>
    <property type="match status" value="1"/>
</dbReference>
<comment type="caution">
    <text evidence="11">Lacks conserved residue(s) required for the propagation of feature annotation.</text>
</comment>
<keyword evidence="10" id="KW-1015">Disulfide bond</keyword>
<organism evidence="14 15">
    <name type="scientific">Spodoptera litura</name>
    <name type="common">Asian cotton leafworm</name>
    <dbReference type="NCBI Taxonomy" id="69820"/>
    <lineage>
        <taxon>Eukaryota</taxon>
        <taxon>Metazoa</taxon>
        <taxon>Ecdysozoa</taxon>
        <taxon>Arthropoda</taxon>
        <taxon>Hexapoda</taxon>
        <taxon>Insecta</taxon>
        <taxon>Pterygota</taxon>
        <taxon>Neoptera</taxon>
        <taxon>Endopterygota</taxon>
        <taxon>Lepidoptera</taxon>
        <taxon>Glossata</taxon>
        <taxon>Ditrysia</taxon>
        <taxon>Noctuoidea</taxon>
        <taxon>Noctuidae</taxon>
        <taxon>Amphipyrinae</taxon>
        <taxon>Spodoptera</taxon>
    </lineage>
</organism>
<comment type="similarity">
    <text evidence="2 11">Belongs to the peptidase M14 family.</text>
</comment>
<keyword evidence="4" id="KW-0645">Protease</keyword>
<dbReference type="InterPro" id="IPR003146">
    <property type="entry name" value="M14A_act_pep"/>
</dbReference>
<evidence type="ECO:0000256" key="8">
    <source>
        <dbReference type="ARBA" id="ARBA00022833"/>
    </source>
</evidence>
<feature type="chain" id="PRO_5039896639" evidence="12">
    <location>
        <begin position="19"/>
        <end position="425"/>
    </location>
</feature>
<dbReference type="GO" id="GO:0005615">
    <property type="term" value="C:extracellular space"/>
    <property type="evidence" value="ECO:0007669"/>
    <property type="project" value="TreeGrafter"/>
</dbReference>
<dbReference type="InterPro" id="IPR000834">
    <property type="entry name" value="Peptidase_M14"/>
</dbReference>
<keyword evidence="14" id="KW-1185">Reference proteome</keyword>
<dbReference type="PANTHER" id="PTHR11705:SF91">
    <property type="entry name" value="FI01817P-RELATED"/>
    <property type="match status" value="1"/>
</dbReference>
<dbReference type="SUPFAM" id="SSF54897">
    <property type="entry name" value="Protease propeptides/inhibitors"/>
    <property type="match status" value="1"/>
</dbReference>
<reference evidence="15" key="1">
    <citation type="submission" date="2025-08" db="UniProtKB">
        <authorList>
            <consortium name="RefSeq"/>
        </authorList>
    </citation>
    <scope>IDENTIFICATION</scope>
    <source>
        <strain evidence="15">Ishihara</strain>
        <tissue evidence="15">Whole body</tissue>
    </source>
</reference>
<evidence type="ECO:0000256" key="7">
    <source>
        <dbReference type="ARBA" id="ARBA00022801"/>
    </source>
</evidence>
<dbReference type="PANTHER" id="PTHR11705">
    <property type="entry name" value="PROTEASE FAMILY M14 CARBOXYPEPTIDASE A,B"/>
    <property type="match status" value="1"/>
</dbReference>
<dbReference type="Proteomes" id="UP000301870">
    <property type="component" value="Chromosome 18"/>
</dbReference>
<evidence type="ECO:0000256" key="3">
    <source>
        <dbReference type="ARBA" id="ARBA00022645"/>
    </source>
</evidence>
<proteinExistence type="inferred from homology"/>
<keyword evidence="3" id="KW-0121">Carboxypeptidase</keyword>
<keyword evidence="7" id="KW-0378">Hydrolase</keyword>
<dbReference type="FunFam" id="3.40.630.10:FF:000084">
    <property type="entry name" value="Carboxypeptidase B2"/>
    <property type="match status" value="1"/>
</dbReference>
<dbReference type="SMART" id="SM00631">
    <property type="entry name" value="Zn_pept"/>
    <property type="match status" value="1"/>
</dbReference>
<protein>
    <submittedName>
        <fullName evidence="15">Carboxypeptidase B-like</fullName>
    </submittedName>
</protein>
<feature type="signal peptide" evidence="12">
    <location>
        <begin position="1"/>
        <end position="18"/>
    </location>
</feature>
<dbReference type="PROSITE" id="PS52035">
    <property type="entry name" value="PEPTIDASE_M14"/>
    <property type="match status" value="1"/>
</dbReference>
<dbReference type="KEGG" id="sliu:111354419"/>
<dbReference type="Pfam" id="PF02244">
    <property type="entry name" value="Propep_M14"/>
    <property type="match status" value="1"/>
</dbReference>
<dbReference type="GO" id="GO:0006508">
    <property type="term" value="P:proteolysis"/>
    <property type="evidence" value="ECO:0007669"/>
    <property type="project" value="UniProtKB-KW"/>
</dbReference>
<sequence>MLLRFVCFSFMFCFFVAAKNEDYKGYKVYNIELESIEQQDNIRILKSDLIDFWTHPSYKYGVVGKVLVPPSHFIWFEEKLQELGVNRDVYIEDVYEYLTGVENRTRLPRSVDEDHYFDVNKYHRYDDILAYLRKLHEQSADSLTMVELIEYGVTAQNRPLVYLRISRGTNENNSPEKPIIVIEAATNPRDWVTIPAALNIVENLLKEQKFLDNLEWIVIPVLNPDGYEYTHTNVRLWQKSRSTNSNMGHICPGVNINRNFDYDWQNFEASSSPCSHLYAGVEPFSEIESRMIQDIINKNAPRVKLYMSLQNNGGYISVPWYYERAASGMFRQHYLLGLDMVKAMKDAYNVDVGSYIFDRISGTSTDYIRSKTVLYTYIFDIVQRGNGVIIPEEDIGAIVEDVWKAVTVAAEEMMRLNSSNYSVFF</sequence>
<dbReference type="RefSeq" id="XP_022823641.1">
    <property type="nucleotide sequence ID" value="XM_022967873.1"/>
</dbReference>
<evidence type="ECO:0000256" key="5">
    <source>
        <dbReference type="ARBA" id="ARBA00022723"/>
    </source>
</evidence>
<dbReference type="OrthoDB" id="3626597at2759"/>
<feature type="domain" description="Peptidase M14" evidence="13">
    <location>
        <begin position="121"/>
        <end position="413"/>
    </location>
</feature>
<evidence type="ECO:0000313" key="14">
    <source>
        <dbReference type="Proteomes" id="UP000301870"/>
    </source>
</evidence>
<evidence type="ECO:0000256" key="11">
    <source>
        <dbReference type="PROSITE-ProRule" id="PRU01379"/>
    </source>
</evidence>